<evidence type="ECO:0000313" key="2">
    <source>
        <dbReference type="Proteomes" id="UP000254792"/>
    </source>
</evidence>
<sequence>MLAKNFLSDLIKKVNLQEIHHAFLVHSQDQELLDKTVEEMVRLIYCPQNSLPSDECSTCKRVVNKTIVDILEIGDSIGTISKDEIKNLIKKISLTSLENRGIKIYILTNAENMTNEAANSLLKILEEPPKNTFAILKTKKEANVISTIKSRCQRVTLESQILKLEENKLIDLVKSKDLVEIMLYGNSLAKLKKNELIEIVRDFYHNFAIREKAELGIFALDLIQDLEGRKPANICIENFLIKITEAI</sequence>
<dbReference type="KEGG" id="salx:SALLE_v1c00100"/>
<dbReference type="EMBL" id="CP031376">
    <property type="protein sequence ID" value="AXK50686.1"/>
    <property type="molecule type" value="Genomic_DNA"/>
</dbReference>
<evidence type="ECO:0000313" key="1">
    <source>
        <dbReference type="EMBL" id="AXK50686.1"/>
    </source>
</evidence>
<protein>
    <submittedName>
        <fullName evidence="1">DNA polymerase III subunit delta</fullName>
    </submittedName>
</protein>
<organism evidence="1 2">
    <name type="scientific">Spiroplasma alleghenense</name>
    <dbReference type="NCBI Taxonomy" id="216931"/>
    <lineage>
        <taxon>Bacteria</taxon>
        <taxon>Bacillati</taxon>
        <taxon>Mycoplasmatota</taxon>
        <taxon>Mollicutes</taxon>
        <taxon>Entomoplasmatales</taxon>
        <taxon>Spiroplasmataceae</taxon>
        <taxon>Spiroplasma</taxon>
    </lineage>
</organism>
<dbReference type="OrthoDB" id="9810148at2"/>
<accession>A0A345Z257</accession>
<dbReference type="GO" id="GO:0006261">
    <property type="term" value="P:DNA-templated DNA replication"/>
    <property type="evidence" value="ECO:0007669"/>
    <property type="project" value="TreeGrafter"/>
</dbReference>
<reference evidence="1 2" key="1">
    <citation type="submission" date="2018-07" db="EMBL/GenBank/DDBJ databases">
        <title>Complete genome sequence of Spiroplasma alleghenense PLHS-1 (ATCC 51752).</title>
        <authorList>
            <person name="Chou L."/>
            <person name="Lee T.-Y."/>
            <person name="Tsai Y.-M."/>
            <person name="Kuo C.-H."/>
        </authorList>
    </citation>
    <scope>NUCLEOTIDE SEQUENCE [LARGE SCALE GENOMIC DNA]</scope>
    <source>
        <strain evidence="1 2">PLHS-1</strain>
    </source>
</reference>
<dbReference type="RefSeq" id="WP_115557617.1">
    <property type="nucleotide sequence ID" value="NZ_CP031376.1"/>
</dbReference>
<dbReference type="InterPro" id="IPR050238">
    <property type="entry name" value="DNA_Rep/Repair_Clamp_Loader"/>
</dbReference>
<dbReference type="Pfam" id="PF13177">
    <property type="entry name" value="DNA_pol3_delta2"/>
    <property type="match status" value="1"/>
</dbReference>
<dbReference type="SUPFAM" id="SSF52540">
    <property type="entry name" value="P-loop containing nucleoside triphosphate hydrolases"/>
    <property type="match status" value="1"/>
</dbReference>
<proteinExistence type="predicted"/>
<name>A0A345Z257_9MOLU</name>
<gene>
    <name evidence="1" type="primary">holB</name>
    <name evidence="1" type="ORF">SALLE_v1c00100</name>
</gene>
<keyword evidence="2" id="KW-1185">Reference proteome</keyword>
<dbReference type="InterPro" id="IPR027417">
    <property type="entry name" value="P-loop_NTPase"/>
</dbReference>
<dbReference type="AlphaFoldDB" id="A0A345Z257"/>
<dbReference type="PANTHER" id="PTHR11669:SF8">
    <property type="entry name" value="DNA POLYMERASE III SUBUNIT DELTA"/>
    <property type="match status" value="1"/>
</dbReference>
<dbReference type="Proteomes" id="UP000254792">
    <property type="component" value="Chromosome"/>
</dbReference>
<dbReference type="PANTHER" id="PTHR11669">
    <property type="entry name" value="REPLICATION FACTOR C / DNA POLYMERASE III GAMMA-TAU SUBUNIT"/>
    <property type="match status" value="1"/>
</dbReference>
<dbReference type="Gene3D" id="3.40.50.300">
    <property type="entry name" value="P-loop containing nucleotide triphosphate hydrolases"/>
    <property type="match status" value="1"/>
</dbReference>